<feature type="transmembrane region" description="Helical" evidence="7">
    <location>
        <begin position="40"/>
        <end position="60"/>
    </location>
</feature>
<evidence type="ECO:0000256" key="7">
    <source>
        <dbReference type="SAM" id="Phobius"/>
    </source>
</evidence>
<evidence type="ECO:0000256" key="2">
    <source>
        <dbReference type="ARBA" id="ARBA00022692"/>
    </source>
</evidence>
<dbReference type="GO" id="GO:0008610">
    <property type="term" value="P:lipid biosynthetic process"/>
    <property type="evidence" value="ECO:0007669"/>
    <property type="project" value="InterPro"/>
</dbReference>
<reference evidence="9" key="1">
    <citation type="journal article" date="2014" name="Int. J. Syst. Evol. Microbiol.">
        <title>Complete genome sequence of Corynebacterium casei LMG S-19264T (=DSM 44701T), isolated from a smear-ripened cheese.</title>
        <authorList>
            <consortium name="US DOE Joint Genome Institute (JGI-PGF)"/>
            <person name="Walter F."/>
            <person name="Albersmeier A."/>
            <person name="Kalinowski J."/>
            <person name="Ruckert C."/>
        </authorList>
    </citation>
    <scope>NUCLEOTIDE SEQUENCE</scope>
    <source>
        <strain evidence="9">CGMCC 1.15448</strain>
    </source>
</reference>
<gene>
    <name evidence="9" type="ORF">GCM10011511_24230</name>
</gene>
<keyword evidence="5" id="KW-0443">Lipid metabolism</keyword>
<dbReference type="GO" id="GO:0012505">
    <property type="term" value="C:endomembrane system"/>
    <property type="evidence" value="ECO:0007669"/>
    <property type="project" value="UniProtKB-SubCell"/>
</dbReference>
<comment type="subcellular location">
    <subcellularLocation>
        <location evidence="1">Endomembrane system</location>
        <topology evidence="1">Multi-pass membrane protein</topology>
    </subcellularLocation>
</comment>
<evidence type="ECO:0000256" key="5">
    <source>
        <dbReference type="ARBA" id="ARBA00023098"/>
    </source>
</evidence>
<keyword evidence="6 7" id="KW-0472">Membrane</keyword>
<evidence type="ECO:0000256" key="1">
    <source>
        <dbReference type="ARBA" id="ARBA00004127"/>
    </source>
</evidence>
<name>A0A8J2UD85_9BACT</name>
<dbReference type="GO" id="GO:0016020">
    <property type="term" value="C:membrane"/>
    <property type="evidence" value="ECO:0007669"/>
    <property type="project" value="GOC"/>
</dbReference>
<keyword evidence="10" id="KW-1185">Reference proteome</keyword>
<dbReference type="InterPro" id="IPR006694">
    <property type="entry name" value="Fatty_acid_hydroxylase"/>
</dbReference>
<reference evidence="9" key="2">
    <citation type="submission" date="2020-09" db="EMBL/GenBank/DDBJ databases">
        <authorList>
            <person name="Sun Q."/>
            <person name="Zhou Y."/>
        </authorList>
    </citation>
    <scope>NUCLEOTIDE SEQUENCE</scope>
    <source>
        <strain evidence="9">CGMCC 1.15448</strain>
    </source>
</reference>
<feature type="transmembrane region" description="Helical" evidence="7">
    <location>
        <begin position="180"/>
        <end position="199"/>
    </location>
</feature>
<dbReference type="AlphaFoldDB" id="A0A8J2UD85"/>
<dbReference type="Pfam" id="PF04116">
    <property type="entry name" value="FA_hydroxylase"/>
    <property type="match status" value="1"/>
</dbReference>
<evidence type="ECO:0000256" key="6">
    <source>
        <dbReference type="ARBA" id="ARBA00023136"/>
    </source>
</evidence>
<dbReference type="PANTHER" id="PTHR21624">
    <property type="entry name" value="STEROL DESATURASE-RELATED PROTEIN"/>
    <property type="match status" value="1"/>
</dbReference>
<dbReference type="GO" id="GO:0006643">
    <property type="term" value="P:membrane lipid metabolic process"/>
    <property type="evidence" value="ECO:0007669"/>
    <property type="project" value="TreeGrafter"/>
</dbReference>
<dbReference type="RefSeq" id="WP_188931847.1">
    <property type="nucleotide sequence ID" value="NZ_BMJC01000002.1"/>
</dbReference>
<sequence>MTLVEKLLNEVTGFFALHNFVDMVRTHDFRALRTMAGIDAIIAPLIPILLVAEAIHALILRRVTAAQYKIPFFSFVFNRVMQHFVSIVLVTWLFIVISPFSPIRSKITWYWLLYSYVVWELAHFIYHYLGHKVRLFWCLHATHHAPEHMNISVTHAHFFLEGPFADVIRTTVCTLLGVNYPLLLFIMFIDTTWGGFIHIGENMIRDGRLGFLHDYILTPSHHRVHHARNPLYMDTNFGNLLPIWDRIFRTYRPEKENITPEYGTTRYDKEPTMLQAYFGEFVALGKDVYHAPGIINKCKYIIMPPGWSHLGDHKTAAAVRRHWLEAQKAGAEEHELEIEVGANAQPKAAHIGVVEVSKPFHKI</sequence>
<evidence type="ECO:0000256" key="3">
    <source>
        <dbReference type="ARBA" id="ARBA00022989"/>
    </source>
</evidence>
<proteinExistence type="predicted"/>
<dbReference type="EMBL" id="BMJC01000002">
    <property type="protein sequence ID" value="GGB00067.1"/>
    <property type="molecule type" value="Genomic_DNA"/>
</dbReference>
<dbReference type="GO" id="GO:0050479">
    <property type="term" value="F:glyceryl-ether monooxygenase activity"/>
    <property type="evidence" value="ECO:0007669"/>
    <property type="project" value="TreeGrafter"/>
</dbReference>
<protein>
    <recommendedName>
        <fullName evidence="8">Fatty acid hydroxylase domain-containing protein</fullName>
    </recommendedName>
</protein>
<evidence type="ECO:0000256" key="4">
    <source>
        <dbReference type="ARBA" id="ARBA00023002"/>
    </source>
</evidence>
<evidence type="ECO:0000259" key="8">
    <source>
        <dbReference type="Pfam" id="PF04116"/>
    </source>
</evidence>
<accession>A0A8J2UD85</accession>
<dbReference type="InterPro" id="IPR051689">
    <property type="entry name" value="Sterol_desaturase/TMEM195"/>
</dbReference>
<keyword evidence="3 7" id="KW-1133">Transmembrane helix</keyword>
<keyword evidence="2 7" id="KW-0812">Transmembrane</keyword>
<comment type="caution">
    <text evidence="9">The sequence shown here is derived from an EMBL/GenBank/DDBJ whole genome shotgun (WGS) entry which is preliminary data.</text>
</comment>
<evidence type="ECO:0000313" key="9">
    <source>
        <dbReference type="EMBL" id="GGB00067.1"/>
    </source>
</evidence>
<dbReference type="Proteomes" id="UP000607559">
    <property type="component" value="Unassembled WGS sequence"/>
</dbReference>
<keyword evidence="4" id="KW-0560">Oxidoreductase</keyword>
<feature type="transmembrane region" description="Helical" evidence="7">
    <location>
        <begin position="109"/>
        <end position="129"/>
    </location>
</feature>
<dbReference type="GO" id="GO:0005506">
    <property type="term" value="F:iron ion binding"/>
    <property type="evidence" value="ECO:0007669"/>
    <property type="project" value="InterPro"/>
</dbReference>
<dbReference type="PANTHER" id="PTHR21624:SF1">
    <property type="entry name" value="ALKYLGLYCEROL MONOOXYGENASE"/>
    <property type="match status" value="1"/>
</dbReference>
<evidence type="ECO:0000313" key="10">
    <source>
        <dbReference type="Proteomes" id="UP000607559"/>
    </source>
</evidence>
<feature type="domain" description="Fatty acid hydroxylase" evidence="8">
    <location>
        <begin position="115"/>
        <end position="250"/>
    </location>
</feature>
<feature type="transmembrane region" description="Helical" evidence="7">
    <location>
        <begin position="80"/>
        <end position="97"/>
    </location>
</feature>
<organism evidence="9 10">
    <name type="scientific">Puia dinghuensis</name>
    <dbReference type="NCBI Taxonomy" id="1792502"/>
    <lineage>
        <taxon>Bacteria</taxon>
        <taxon>Pseudomonadati</taxon>
        <taxon>Bacteroidota</taxon>
        <taxon>Chitinophagia</taxon>
        <taxon>Chitinophagales</taxon>
        <taxon>Chitinophagaceae</taxon>
        <taxon>Puia</taxon>
    </lineage>
</organism>